<keyword evidence="12 16" id="KW-0472">Membrane</keyword>
<evidence type="ECO:0000256" key="3">
    <source>
        <dbReference type="ARBA" id="ARBA00004308"/>
    </source>
</evidence>
<feature type="transmembrane region" description="Helical" evidence="16">
    <location>
        <begin position="47"/>
        <end position="71"/>
    </location>
</feature>
<dbReference type="InterPro" id="IPR043130">
    <property type="entry name" value="CDP-OH_PTrfase_TM_dom"/>
</dbReference>
<dbReference type="GO" id="GO:0012505">
    <property type="term" value="C:endomembrane system"/>
    <property type="evidence" value="ECO:0007669"/>
    <property type="project" value="UniProtKB-SubCell"/>
</dbReference>
<feature type="transmembrane region" description="Helical" evidence="16">
    <location>
        <begin position="147"/>
        <end position="167"/>
    </location>
</feature>
<feature type="transmembrane region" description="Helical" evidence="16">
    <location>
        <begin position="117"/>
        <end position="135"/>
    </location>
</feature>
<dbReference type="InterPro" id="IPR048254">
    <property type="entry name" value="CDP_ALCOHOL_P_TRANSF_CS"/>
</dbReference>
<feature type="transmembrane region" description="Helical" evidence="16">
    <location>
        <begin position="214"/>
        <end position="246"/>
    </location>
</feature>
<keyword evidence="10 16" id="KW-1133">Transmembrane helix</keyword>
<proteinExistence type="inferred from homology"/>
<name>A0A1J5SW12_9ZZZZ</name>
<dbReference type="GO" id="GO:0016020">
    <property type="term" value="C:membrane"/>
    <property type="evidence" value="ECO:0007669"/>
    <property type="project" value="UniProtKB-SubCell"/>
</dbReference>
<evidence type="ECO:0000256" key="2">
    <source>
        <dbReference type="ARBA" id="ARBA00004141"/>
    </source>
</evidence>
<keyword evidence="8 17" id="KW-0808">Transferase</keyword>
<reference evidence="17" key="1">
    <citation type="submission" date="2016-10" db="EMBL/GenBank/DDBJ databases">
        <title>Sequence of Gallionella enrichment culture.</title>
        <authorList>
            <person name="Poehlein A."/>
            <person name="Muehling M."/>
            <person name="Daniel R."/>
        </authorList>
    </citation>
    <scope>NUCLEOTIDE SEQUENCE</scope>
</reference>
<evidence type="ECO:0000256" key="5">
    <source>
        <dbReference type="ARBA" id="ARBA00013174"/>
    </source>
</evidence>
<dbReference type="GO" id="GO:0003882">
    <property type="term" value="F:CDP-diacylglycerol-serine O-phosphatidyltransferase activity"/>
    <property type="evidence" value="ECO:0007669"/>
    <property type="project" value="UniProtKB-EC"/>
</dbReference>
<feature type="transmembrane region" description="Helical" evidence="16">
    <location>
        <begin position="7"/>
        <end position="27"/>
    </location>
</feature>
<dbReference type="PROSITE" id="PS51257">
    <property type="entry name" value="PROKAR_LIPOPROTEIN"/>
    <property type="match status" value="1"/>
</dbReference>
<accession>A0A1J5SW12</accession>
<gene>
    <name evidence="17" type="primary">pgsA_5</name>
    <name evidence="17" type="ORF">GALL_122230</name>
</gene>
<evidence type="ECO:0000256" key="6">
    <source>
        <dbReference type="ARBA" id="ARBA00017171"/>
    </source>
</evidence>
<comment type="subcellular location">
    <subcellularLocation>
        <location evidence="3">Endomembrane system</location>
    </subcellularLocation>
    <subcellularLocation>
        <location evidence="2">Membrane</location>
        <topology evidence="2">Multi-pass membrane protein</topology>
    </subcellularLocation>
</comment>
<dbReference type="NCBIfam" id="TIGR00473">
    <property type="entry name" value="pssA"/>
    <property type="match status" value="1"/>
</dbReference>
<organism evidence="17">
    <name type="scientific">mine drainage metagenome</name>
    <dbReference type="NCBI Taxonomy" id="410659"/>
    <lineage>
        <taxon>unclassified sequences</taxon>
        <taxon>metagenomes</taxon>
        <taxon>ecological metagenomes</taxon>
    </lineage>
</organism>
<dbReference type="InterPro" id="IPR004533">
    <property type="entry name" value="CDP-diaglyc--ser_O-PTrfase"/>
</dbReference>
<evidence type="ECO:0000313" key="17">
    <source>
        <dbReference type="EMBL" id="OIR05788.1"/>
    </source>
</evidence>
<keyword evidence="7" id="KW-0444">Lipid biosynthesis</keyword>
<feature type="transmembrane region" description="Helical" evidence="16">
    <location>
        <begin position="182"/>
        <end position="202"/>
    </location>
</feature>
<evidence type="ECO:0000256" key="15">
    <source>
        <dbReference type="ARBA" id="ARBA00032361"/>
    </source>
</evidence>
<evidence type="ECO:0000256" key="12">
    <source>
        <dbReference type="ARBA" id="ARBA00023136"/>
    </source>
</evidence>
<evidence type="ECO:0000256" key="7">
    <source>
        <dbReference type="ARBA" id="ARBA00022516"/>
    </source>
</evidence>
<protein>
    <recommendedName>
        <fullName evidence="6">CDP-diacylglycerol--serine O-phosphatidyltransferase</fullName>
        <ecNumber evidence="5">2.7.8.8</ecNumber>
    </recommendedName>
    <alternativeName>
        <fullName evidence="15">Phosphatidylserine synthase</fullName>
    </alternativeName>
</protein>
<keyword evidence="13" id="KW-0594">Phospholipid biosynthesis</keyword>
<evidence type="ECO:0000256" key="10">
    <source>
        <dbReference type="ARBA" id="ARBA00022989"/>
    </source>
</evidence>
<comment type="caution">
    <text evidence="17">The sequence shown here is derived from an EMBL/GenBank/DDBJ whole genome shotgun (WGS) entry which is preliminary data.</text>
</comment>
<keyword evidence="9 16" id="KW-0812">Transmembrane</keyword>
<comment type="catalytic activity">
    <reaction evidence="1">
        <text>a CDP-1,2-diacyl-sn-glycerol + L-serine = a 1,2-diacyl-sn-glycero-3-phospho-L-serine + CMP + H(+)</text>
        <dbReference type="Rhea" id="RHEA:16913"/>
        <dbReference type="ChEBI" id="CHEBI:15378"/>
        <dbReference type="ChEBI" id="CHEBI:33384"/>
        <dbReference type="ChEBI" id="CHEBI:57262"/>
        <dbReference type="ChEBI" id="CHEBI:58332"/>
        <dbReference type="ChEBI" id="CHEBI:60377"/>
        <dbReference type="EC" id="2.7.8.8"/>
    </reaction>
</comment>
<evidence type="ECO:0000256" key="14">
    <source>
        <dbReference type="ARBA" id="ARBA00023264"/>
    </source>
</evidence>
<evidence type="ECO:0000256" key="1">
    <source>
        <dbReference type="ARBA" id="ARBA00000287"/>
    </source>
</evidence>
<evidence type="ECO:0000256" key="11">
    <source>
        <dbReference type="ARBA" id="ARBA00023098"/>
    </source>
</evidence>
<dbReference type="EMBL" id="MLJW01000048">
    <property type="protein sequence ID" value="OIR05788.1"/>
    <property type="molecule type" value="Genomic_DNA"/>
</dbReference>
<keyword evidence="14" id="KW-1208">Phospholipid metabolism</keyword>
<dbReference type="PROSITE" id="PS00379">
    <property type="entry name" value="CDP_ALCOHOL_P_TRANSF"/>
    <property type="match status" value="1"/>
</dbReference>
<keyword evidence="11" id="KW-0443">Lipid metabolism</keyword>
<sequence length="252" mass="27980">MIKQIPNLFTLLNLFFGCIAIVLIVQTGLAVSVDASGQQTVEIPQKIYWASVFIGIAAVVDFFDGFVARLLKASSEMGKQLDSLADVVSFGVAPGMIVFEFLRRSFAAQQNGLDINIIYLLPAFIIPCAGAYRLARFNIDATQSYGFKGVPIPAAGLLIASFPLLYWFSNSEWIVNMLQNKWFWYAVIFVVSYLMVSTLPMLAMKFKHANFKSLLPFIIIAAIAMVTAFIFGWLAVPVTFIAYVILSLIFKQ</sequence>
<dbReference type="AlphaFoldDB" id="A0A1J5SW12"/>
<dbReference type="InterPro" id="IPR000462">
    <property type="entry name" value="CDP-OH_P_trans"/>
</dbReference>
<dbReference type="Pfam" id="PF01066">
    <property type="entry name" value="CDP-OH_P_transf"/>
    <property type="match status" value="1"/>
</dbReference>
<evidence type="ECO:0000256" key="13">
    <source>
        <dbReference type="ARBA" id="ARBA00023209"/>
    </source>
</evidence>
<evidence type="ECO:0000256" key="9">
    <source>
        <dbReference type="ARBA" id="ARBA00022692"/>
    </source>
</evidence>
<evidence type="ECO:0000256" key="8">
    <source>
        <dbReference type="ARBA" id="ARBA00022679"/>
    </source>
</evidence>
<dbReference type="GO" id="GO:0008654">
    <property type="term" value="P:phospholipid biosynthetic process"/>
    <property type="evidence" value="ECO:0007669"/>
    <property type="project" value="UniProtKB-KW"/>
</dbReference>
<dbReference type="Gene3D" id="1.20.120.1760">
    <property type="match status" value="1"/>
</dbReference>
<comment type="similarity">
    <text evidence="4">Belongs to the CDP-alcohol phosphatidyltransferase class-I family.</text>
</comment>
<dbReference type="EC" id="2.7.8.8" evidence="5"/>
<evidence type="ECO:0000256" key="4">
    <source>
        <dbReference type="ARBA" id="ARBA00010441"/>
    </source>
</evidence>
<evidence type="ECO:0000256" key="16">
    <source>
        <dbReference type="SAM" id="Phobius"/>
    </source>
</evidence>